<sequence>MTLTVDTDAISDLPAQSYTTFDRMRVCNVRMGGFLSKRDLAGPRTSTASITPIQQTMAVLSCLQPLLPKINNLLPRDAFLIVGASALITHLIWNRWEPTSLPMVGTFFILLPSVLSSVSVPHYGIMLGSGITFLTFFGTLFSSIVLYPLSPFHPLVRYPGPLLCKVSKLWMLSVVSSGKQHLYIQSLHERYGDAVRVGPNEVSIRSASCILPLMGSQGCPKGPMFAGRAFHPKIPALVGYRNAADHVRRRRPWNRAFNTTALKEYQPIIARRVSQLTEVLGKQKGVVDLEQWISFFTYDFMGDMAFGGGTEMMRDGDNDGLWRALRDGMRLSQMYENVPWLTYYIKDIPFVGKDSKQFRGMALGRTAERYKKGSTSKDLFYYLSNEDGAEKVSPPPAVVISDGVLALVAGSDTTASTLSNLFWCLMGHAEAYKRLQVEVDRYYPPGEDALNPVHHPNMVFLDAVINETLRLFPVVPSGSQRSPEAGKGGKLLGLYYLPEGNQARIHFWSVHRDPRNFSHPTAFFPDRWLIAEGLQESPDELVHNANAFIPFSFGPASCVGKNLALVEMRIVVCELMQKFKMRFADNYDPAEWERAMEDRFVVTLGHLPAILERRD</sequence>
<gene>
    <name evidence="1" type="ORF">NM688_g2311</name>
</gene>
<organism evidence="1 2">
    <name type="scientific">Phlebia brevispora</name>
    <dbReference type="NCBI Taxonomy" id="194682"/>
    <lineage>
        <taxon>Eukaryota</taxon>
        <taxon>Fungi</taxon>
        <taxon>Dikarya</taxon>
        <taxon>Basidiomycota</taxon>
        <taxon>Agaricomycotina</taxon>
        <taxon>Agaricomycetes</taxon>
        <taxon>Polyporales</taxon>
        <taxon>Meruliaceae</taxon>
        <taxon>Phlebia</taxon>
    </lineage>
</organism>
<name>A0ACC1T9C3_9APHY</name>
<keyword evidence="2" id="KW-1185">Reference proteome</keyword>
<comment type="caution">
    <text evidence="1">The sequence shown here is derived from an EMBL/GenBank/DDBJ whole genome shotgun (WGS) entry which is preliminary data.</text>
</comment>
<reference evidence="1" key="1">
    <citation type="submission" date="2022-07" db="EMBL/GenBank/DDBJ databases">
        <title>Genome Sequence of Phlebia brevispora.</title>
        <authorList>
            <person name="Buettner E."/>
        </authorList>
    </citation>
    <scope>NUCLEOTIDE SEQUENCE</scope>
    <source>
        <strain evidence="1">MPL23</strain>
    </source>
</reference>
<protein>
    <submittedName>
        <fullName evidence="1">Uncharacterized protein</fullName>
    </submittedName>
</protein>
<accession>A0ACC1T9C3</accession>
<dbReference type="Proteomes" id="UP001148662">
    <property type="component" value="Unassembled WGS sequence"/>
</dbReference>
<evidence type="ECO:0000313" key="2">
    <source>
        <dbReference type="Proteomes" id="UP001148662"/>
    </source>
</evidence>
<proteinExistence type="predicted"/>
<evidence type="ECO:0000313" key="1">
    <source>
        <dbReference type="EMBL" id="KAJ3555927.1"/>
    </source>
</evidence>
<dbReference type="EMBL" id="JANHOG010000287">
    <property type="protein sequence ID" value="KAJ3555927.1"/>
    <property type="molecule type" value="Genomic_DNA"/>
</dbReference>